<dbReference type="PROSITE" id="PS00092">
    <property type="entry name" value="N6_MTASE"/>
    <property type="match status" value="1"/>
</dbReference>
<dbReference type="CDD" id="cd02440">
    <property type="entry name" value="AdoMet_MTases"/>
    <property type="match status" value="1"/>
</dbReference>
<dbReference type="InterPro" id="IPR051720">
    <property type="entry name" value="rRNA_MeTrfase/Polyamine_Synth"/>
</dbReference>
<dbReference type="PANTHER" id="PTHR23290:SF0">
    <property type="entry name" value="RRNA N6-ADENOSINE-METHYLTRANSFERASE METTL5"/>
    <property type="match status" value="1"/>
</dbReference>
<evidence type="ECO:0000313" key="2">
    <source>
        <dbReference type="EMBL" id="KFM79475.1"/>
    </source>
</evidence>
<dbReference type="InterPro" id="IPR025714">
    <property type="entry name" value="Methyltranfer_dom"/>
</dbReference>
<organism evidence="2 3">
    <name type="scientific">Stegodyphus mimosarum</name>
    <name type="common">African social velvet spider</name>
    <dbReference type="NCBI Taxonomy" id="407821"/>
    <lineage>
        <taxon>Eukaryota</taxon>
        <taxon>Metazoa</taxon>
        <taxon>Ecdysozoa</taxon>
        <taxon>Arthropoda</taxon>
        <taxon>Chelicerata</taxon>
        <taxon>Arachnida</taxon>
        <taxon>Araneae</taxon>
        <taxon>Araneomorphae</taxon>
        <taxon>Entelegynae</taxon>
        <taxon>Eresoidea</taxon>
        <taxon>Eresidae</taxon>
        <taxon>Stegodyphus</taxon>
    </lineage>
</organism>
<dbReference type="GO" id="GO:0008988">
    <property type="term" value="F:rRNA (adenine-N6-)-methyltransferase activity"/>
    <property type="evidence" value="ECO:0007669"/>
    <property type="project" value="TreeGrafter"/>
</dbReference>
<feature type="domain" description="Methyltransferase" evidence="1">
    <location>
        <begin position="53"/>
        <end position="147"/>
    </location>
</feature>
<dbReference type="Proteomes" id="UP000054359">
    <property type="component" value="Unassembled WGS sequence"/>
</dbReference>
<dbReference type="InterPro" id="IPR029063">
    <property type="entry name" value="SAM-dependent_MTases_sf"/>
</dbReference>
<dbReference type="OMA" id="DVVYSIH"/>
<dbReference type="GO" id="GO:0003676">
    <property type="term" value="F:nucleic acid binding"/>
    <property type="evidence" value="ECO:0007669"/>
    <property type="project" value="InterPro"/>
</dbReference>
<name>A0A087UQ36_STEMI</name>
<dbReference type="AlphaFoldDB" id="A0A087UQ36"/>
<feature type="non-terminal residue" evidence="2">
    <location>
        <position position="221"/>
    </location>
</feature>
<evidence type="ECO:0000313" key="3">
    <source>
        <dbReference type="Proteomes" id="UP000054359"/>
    </source>
</evidence>
<dbReference type="SUPFAM" id="SSF53335">
    <property type="entry name" value="S-adenosyl-L-methionine-dependent methyltransferases"/>
    <property type="match status" value="1"/>
</dbReference>
<dbReference type="Pfam" id="PF13847">
    <property type="entry name" value="Methyltransf_31"/>
    <property type="match status" value="1"/>
</dbReference>
<dbReference type="STRING" id="407821.A0A087UQ36"/>
<sequence>MKLKELEAVLQSLDTFENPRVELEQYATSAHIAARMLNLITLDRGIEGKFIGDLGCGCGTLSIAAALMDAGFCVGFDIDENALNKCKANKEKAECENIDFIQCNVLDLQGTRWHKKFDTVIMNPPFGTRGNEGIDINFLKTAFSLAKRSVYSLHKSSTVRYIDKVAKSSNVKMESLFQLKFDLPQTYRWHKKDSKNIDVHFLKFTFLKAHKLNPNHTQKSH</sequence>
<proteinExistence type="predicted"/>
<keyword evidence="3" id="KW-1185">Reference proteome</keyword>
<keyword evidence="2" id="KW-0489">Methyltransferase</keyword>
<dbReference type="OrthoDB" id="419617at2759"/>
<keyword evidence="2" id="KW-0808">Transferase</keyword>
<gene>
    <name evidence="2" type="ORF">X975_16666</name>
</gene>
<dbReference type="EMBL" id="KK120976">
    <property type="protein sequence ID" value="KFM79475.1"/>
    <property type="molecule type" value="Genomic_DNA"/>
</dbReference>
<dbReference type="Gene3D" id="3.40.50.150">
    <property type="entry name" value="Vaccinia Virus protein VP39"/>
    <property type="match status" value="1"/>
</dbReference>
<dbReference type="InterPro" id="IPR002052">
    <property type="entry name" value="DNA_methylase_N6_adenine_CS"/>
</dbReference>
<accession>A0A087UQ36</accession>
<reference evidence="2 3" key="1">
    <citation type="submission" date="2013-11" db="EMBL/GenBank/DDBJ databases">
        <title>Genome sequencing of Stegodyphus mimosarum.</title>
        <authorList>
            <person name="Bechsgaard J."/>
        </authorList>
    </citation>
    <scope>NUCLEOTIDE SEQUENCE [LARGE SCALE GENOMIC DNA]</scope>
</reference>
<evidence type="ECO:0000259" key="1">
    <source>
        <dbReference type="Pfam" id="PF13847"/>
    </source>
</evidence>
<protein>
    <submittedName>
        <fullName evidence="2">Methyltransferase-like protein 5</fullName>
    </submittedName>
</protein>
<dbReference type="PANTHER" id="PTHR23290">
    <property type="entry name" value="RRNA N6-ADENOSINE-METHYLTRANSFERASE METTL5"/>
    <property type="match status" value="1"/>
</dbReference>